<evidence type="ECO:0000313" key="2">
    <source>
        <dbReference type="WBParaSite" id="Hba_19496"/>
    </source>
</evidence>
<evidence type="ECO:0000313" key="1">
    <source>
        <dbReference type="Proteomes" id="UP000095283"/>
    </source>
</evidence>
<dbReference type="Proteomes" id="UP000095283">
    <property type="component" value="Unplaced"/>
</dbReference>
<dbReference type="WBParaSite" id="Hba_19496">
    <property type="protein sequence ID" value="Hba_19496"/>
    <property type="gene ID" value="Hba_19496"/>
</dbReference>
<name>A0A1I7XP30_HETBA</name>
<keyword evidence="1" id="KW-1185">Reference proteome</keyword>
<reference evidence="2" key="1">
    <citation type="submission" date="2016-11" db="UniProtKB">
        <authorList>
            <consortium name="WormBaseParasite"/>
        </authorList>
    </citation>
    <scope>IDENTIFICATION</scope>
</reference>
<sequence length="76" mass="8347">MGSWDETNLNCILSDASVISNPESVVESGTLAAVDYFGVDECYGLPEANESKENRGFQLNKGHPVTEDKRVEILEK</sequence>
<protein>
    <submittedName>
        <fullName evidence="2">COesterase domain-containing protein</fullName>
    </submittedName>
</protein>
<accession>A0A1I7XP30</accession>
<organism evidence="1 2">
    <name type="scientific">Heterorhabditis bacteriophora</name>
    <name type="common">Entomopathogenic nematode worm</name>
    <dbReference type="NCBI Taxonomy" id="37862"/>
    <lineage>
        <taxon>Eukaryota</taxon>
        <taxon>Metazoa</taxon>
        <taxon>Ecdysozoa</taxon>
        <taxon>Nematoda</taxon>
        <taxon>Chromadorea</taxon>
        <taxon>Rhabditida</taxon>
        <taxon>Rhabditina</taxon>
        <taxon>Rhabditomorpha</taxon>
        <taxon>Strongyloidea</taxon>
        <taxon>Heterorhabditidae</taxon>
        <taxon>Heterorhabditis</taxon>
    </lineage>
</organism>
<dbReference type="AlphaFoldDB" id="A0A1I7XP30"/>
<proteinExistence type="predicted"/>